<dbReference type="Proteomes" id="UP000002640">
    <property type="component" value="Unassembled WGS sequence"/>
</dbReference>
<protein>
    <submittedName>
        <fullName evidence="1">Uncharacterized protein</fullName>
    </submittedName>
</protein>
<dbReference type="RefSeq" id="XP_009516242.1">
    <property type="nucleotide sequence ID" value="XM_009517947.1"/>
</dbReference>
<organism evidence="1 2">
    <name type="scientific">Phytophthora sojae (strain P6497)</name>
    <name type="common">Soybean stem and root rot agent</name>
    <name type="synonym">Phytophthora megasperma f. sp. glycines</name>
    <dbReference type="NCBI Taxonomy" id="1094619"/>
    <lineage>
        <taxon>Eukaryota</taxon>
        <taxon>Sar</taxon>
        <taxon>Stramenopiles</taxon>
        <taxon>Oomycota</taxon>
        <taxon>Peronosporomycetes</taxon>
        <taxon>Peronosporales</taxon>
        <taxon>Peronosporaceae</taxon>
        <taxon>Phytophthora</taxon>
    </lineage>
</organism>
<evidence type="ECO:0000313" key="2">
    <source>
        <dbReference type="Proteomes" id="UP000002640"/>
    </source>
</evidence>
<dbReference type="GeneID" id="20644813"/>
<accession>G4YPX2</accession>
<proteinExistence type="predicted"/>
<keyword evidence="2" id="KW-1185">Reference proteome</keyword>
<dbReference type="AlphaFoldDB" id="G4YPX2"/>
<sequence>MANDRASQRSRHPPSNYAKKLDAWVGEVSDTKDSGNRVFSLTGSATPSTEAVGESDTLKVPEQVPCAIVGDTVVTDGGASGAGPVDAVVAAGFVHDTRTSDVAIVDGQGPGAKVSDTLDVAGGVTGTVASDAGTADDGTPGTRTTCSEAIAGLLGGRISDIAGVGIEPCTDASGMSDATSFTDGKRAMALNHPLQNVWWESVERMGVGTPGERPVLGYLSAGTVDDSWNEAAPGAGNHVIRFENTSRTGLQIPARYTVKNIIKEIAKYCLEQVAHGVDHLRRRRVWDVVDSVAYVVELIRSANLGKRSWVRPTPLGVVMDDSSALGKHWPQLGGNLSESDRVIAIGVALSTGWETETGSDDAYGGGGSEIEIDYGSAGQALGTASVSASANANASANVSAIARFESETASDWIGIVNDCSHAGGGHQHAEHKGPRGTTG</sequence>
<reference evidence="1 2" key="1">
    <citation type="journal article" date="2006" name="Science">
        <title>Phytophthora genome sequences uncover evolutionary origins and mechanisms of pathogenesis.</title>
        <authorList>
            <person name="Tyler B.M."/>
            <person name="Tripathy S."/>
            <person name="Zhang X."/>
            <person name="Dehal P."/>
            <person name="Jiang R.H."/>
            <person name="Aerts A."/>
            <person name="Arredondo F.D."/>
            <person name="Baxter L."/>
            <person name="Bensasson D."/>
            <person name="Beynon J.L."/>
            <person name="Chapman J."/>
            <person name="Damasceno C.M."/>
            <person name="Dorrance A.E."/>
            <person name="Dou D."/>
            <person name="Dickerman A.W."/>
            <person name="Dubchak I.L."/>
            <person name="Garbelotto M."/>
            <person name="Gijzen M."/>
            <person name="Gordon S.G."/>
            <person name="Govers F."/>
            <person name="Grunwald N.J."/>
            <person name="Huang W."/>
            <person name="Ivors K.L."/>
            <person name="Jones R.W."/>
            <person name="Kamoun S."/>
            <person name="Krampis K."/>
            <person name="Lamour K.H."/>
            <person name="Lee M.K."/>
            <person name="McDonald W.H."/>
            <person name="Medina M."/>
            <person name="Meijer H.J."/>
            <person name="Nordberg E.K."/>
            <person name="Maclean D.J."/>
            <person name="Ospina-Giraldo M.D."/>
            <person name="Morris P.F."/>
            <person name="Phuntumart V."/>
            <person name="Putnam N.H."/>
            <person name="Rash S."/>
            <person name="Rose J.K."/>
            <person name="Sakihama Y."/>
            <person name="Salamov A.A."/>
            <person name="Savidor A."/>
            <person name="Scheuring C.F."/>
            <person name="Smith B.M."/>
            <person name="Sobral B.W."/>
            <person name="Terry A."/>
            <person name="Torto-Alalibo T.A."/>
            <person name="Win J."/>
            <person name="Xu Z."/>
            <person name="Zhang H."/>
            <person name="Grigoriev I.V."/>
            <person name="Rokhsar D.S."/>
            <person name="Boore J.L."/>
        </authorList>
    </citation>
    <scope>NUCLEOTIDE SEQUENCE [LARGE SCALE GENOMIC DNA]</scope>
    <source>
        <strain evidence="1 2">P6497</strain>
    </source>
</reference>
<dbReference type="KEGG" id="psoj:PHYSODRAFT_322569"/>
<gene>
    <name evidence="1" type="ORF">PHYSODRAFT_322569</name>
</gene>
<name>G4YPX2_PHYSP</name>
<dbReference type="InParanoid" id="G4YPX2"/>
<evidence type="ECO:0000313" key="1">
    <source>
        <dbReference type="EMBL" id="EGZ28967.1"/>
    </source>
</evidence>
<dbReference type="EMBL" id="JH159151">
    <property type="protein sequence ID" value="EGZ28967.1"/>
    <property type="molecule type" value="Genomic_DNA"/>
</dbReference>